<dbReference type="InterPro" id="IPR017896">
    <property type="entry name" value="4Fe4S_Fe-S-bd"/>
</dbReference>
<dbReference type="STRING" id="1246637.MTBBW1_1680007"/>
<dbReference type="AlphaFoldDB" id="A0A1W1H9L1"/>
<proteinExistence type="predicted"/>
<accession>A0A1W1H9L1</accession>
<evidence type="ECO:0000259" key="4">
    <source>
        <dbReference type="PROSITE" id="PS51379"/>
    </source>
</evidence>
<dbReference type="EMBL" id="FWEV01000077">
    <property type="protein sequence ID" value="SLM29095.1"/>
    <property type="molecule type" value="Genomic_DNA"/>
</dbReference>
<dbReference type="PROSITE" id="PS51379">
    <property type="entry name" value="4FE4S_FER_2"/>
    <property type="match status" value="2"/>
</dbReference>
<evidence type="ECO:0000256" key="1">
    <source>
        <dbReference type="ARBA" id="ARBA00022723"/>
    </source>
</evidence>
<name>A0A1W1H9L1_9BACT</name>
<dbReference type="SUPFAM" id="SSF54862">
    <property type="entry name" value="4Fe-4S ferredoxins"/>
    <property type="match status" value="1"/>
</dbReference>
<sequence length="360" mass="39871">MTASIYHQLREQMDQYSTGFPATKSGVELKILEKLFTEEDAELYLDLSMLLESAENFAARTNRSPEDASAKLENMAQRGLLFRHVKNGNKRYSAIPFVVGSYEFQLGRMDEELARLTNSYMEEAFLSGMANNIPPLRTIPVGKSVDVVHQVAAYEDAKAIVNGKSKIAVANCICRTQQNLLDKGCNKPMEVCLLFGSHAEYYVENKMGRYITSEEACKILDQCEEAGLVNQPANMVNPGGMCNCCGDCCGVLRALNLLPNPGELVYNRYWAVIDQEECTGCEACLDRCQMNAITIDDTAKIDEARCIGCGLCVTTCPMDAIKLEEKPKELQVPPPASGKELMDITAEKRGTNLVPIKMQQ</sequence>
<dbReference type="OrthoDB" id="5488678at2"/>
<dbReference type="GO" id="GO:0051536">
    <property type="term" value="F:iron-sulfur cluster binding"/>
    <property type="evidence" value="ECO:0007669"/>
    <property type="project" value="UniProtKB-KW"/>
</dbReference>
<protein>
    <submittedName>
        <fullName evidence="5">Ferredoxin (4Fe-4S iron-sulfur cluster binding protein)</fullName>
    </submittedName>
</protein>
<keyword evidence="1" id="KW-0479">Metal-binding</keyword>
<keyword evidence="6" id="KW-1185">Reference proteome</keyword>
<gene>
    <name evidence="5" type="ORF">MTBBW1_1680007</name>
</gene>
<dbReference type="Pfam" id="PF14697">
    <property type="entry name" value="Fer4_21"/>
    <property type="match status" value="1"/>
</dbReference>
<dbReference type="InterPro" id="IPR017900">
    <property type="entry name" value="4Fe4S_Fe_S_CS"/>
</dbReference>
<dbReference type="Proteomes" id="UP000191931">
    <property type="component" value="Unassembled WGS sequence"/>
</dbReference>
<dbReference type="GO" id="GO:0046872">
    <property type="term" value="F:metal ion binding"/>
    <property type="evidence" value="ECO:0007669"/>
    <property type="project" value="UniProtKB-KW"/>
</dbReference>
<evidence type="ECO:0000313" key="5">
    <source>
        <dbReference type="EMBL" id="SLM29095.1"/>
    </source>
</evidence>
<feature type="domain" description="4Fe-4S ferredoxin-type" evidence="4">
    <location>
        <begin position="297"/>
        <end position="326"/>
    </location>
</feature>
<dbReference type="RefSeq" id="WP_080805764.1">
    <property type="nucleotide sequence ID" value="NZ_LT828551.1"/>
</dbReference>
<evidence type="ECO:0000256" key="3">
    <source>
        <dbReference type="ARBA" id="ARBA00023014"/>
    </source>
</evidence>
<organism evidence="5 6">
    <name type="scientific">Desulfamplus magnetovallimortis</name>
    <dbReference type="NCBI Taxonomy" id="1246637"/>
    <lineage>
        <taxon>Bacteria</taxon>
        <taxon>Pseudomonadati</taxon>
        <taxon>Thermodesulfobacteriota</taxon>
        <taxon>Desulfobacteria</taxon>
        <taxon>Desulfobacterales</taxon>
        <taxon>Desulfobacteraceae</taxon>
        <taxon>Desulfamplus</taxon>
    </lineage>
</organism>
<keyword evidence="2" id="KW-0408">Iron</keyword>
<feature type="domain" description="4Fe-4S ferredoxin-type" evidence="4">
    <location>
        <begin position="269"/>
        <end position="296"/>
    </location>
</feature>
<reference evidence="5 6" key="1">
    <citation type="submission" date="2017-03" db="EMBL/GenBank/DDBJ databases">
        <authorList>
            <person name="Afonso C.L."/>
            <person name="Miller P.J."/>
            <person name="Scott M.A."/>
            <person name="Spackman E."/>
            <person name="Goraichik I."/>
            <person name="Dimitrov K.M."/>
            <person name="Suarez D.L."/>
            <person name="Swayne D.E."/>
        </authorList>
    </citation>
    <scope>NUCLEOTIDE SEQUENCE [LARGE SCALE GENOMIC DNA]</scope>
    <source>
        <strain evidence="5">PRJEB14757</strain>
    </source>
</reference>
<keyword evidence="3" id="KW-0411">Iron-sulfur</keyword>
<evidence type="ECO:0000313" key="6">
    <source>
        <dbReference type="Proteomes" id="UP000191931"/>
    </source>
</evidence>
<dbReference type="Gene3D" id="3.30.70.20">
    <property type="match status" value="1"/>
</dbReference>
<evidence type="ECO:0000256" key="2">
    <source>
        <dbReference type="ARBA" id="ARBA00023004"/>
    </source>
</evidence>
<dbReference type="PROSITE" id="PS00198">
    <property type="entry name" value="4FE4S_FER_1"/>
    <property type="match status" value="1"/>
</dbReference>